<dbReference type="AlphaFoldDB" id="R4KIJ2"/>
<dbReference type="KEGG" id="dgi:Desgi_2005"/>
<feature type="repeat" description="TPR" evidence="1">
    <location>
        <begin position="222"/>
        <end position="255"/>
    </location>
</feature>
<dbReference type="InterPro" id="IPR011990">
    <property type="entry name" value="TPR-like_helical_dom_sf"/>
</dbReference>
<dbReference type="PANTHER" id="PTHR12558:SF13">
    <property type="entry name" value="CELL DIVISION CYCLE PROTEIN 27 HOMOLOG"/>
    <property type="match status" value="1"/>
</dbReference>
<feature type="repeat" description="TPR" evidence="1">
    <location>
        <begin position="154"/>
        <end position="187"/>
    </location>
</feature>
<evidence type="ECO:0000313" key="3">
    <source>
        <dbReference type="Proteomes" id="UP000013520"/>
    </source>
</evidence>
<dbReference type="InterPro" id="IPR019734">
    <property type="entry name" value="TPR_rpt"/>
</dbReference>
<dbReference type="OrthoDB" id="1721581at2"/>
<reference evidence="2 3" key="1">
    <citation type="submission" date="2012-01" db="EMBL/GenBank/DDBJ databases">
        <title>Complete sequence of Desulfotomaculum gibsoniae DSM 7213.</title>
        <authorList>
            <consortium name="US DOE Joint Genome Institute"/>
            <person name="Lucas S."/>
            <person name="Han J."/>
            <person name="Lapidus A."/>
            <person name="Cheng J.-F."/>
            <person name="Goodwin L."/>
            <person name="Pitluck S."/>
            <person name="Peters L."/>
            <person name="Ovchinnikova G."/>
            <person name="Teshima H."/>
            <person name="Detter J.C."/>
            <person name="Han C."/>
            <person name="Tapia R."/>
            <person name="Land M."/>
            <person name="Hauser L."/>
            <person name="Kyrpides N."/>
            <person name="Ivanova N."/>
            <person name="Pagani I."/>
            <person name="Parshina S."/>
            <person name="Plugge C."/>
            <person name="Muyzer G."/>
            <person name="Kuever J."/>
            <person name="Ivanova A."/>
            <person name="Nazina T."/>
            <person name="Klenk H.-P."/>
            <person name="Brambilla E."/>
            <person name="Spring S."/>
            <person name="Stams A.F."/>
            <person name="Woyke T."/>
        </authorList>
    </citation>
    <scope>NUCLEOTIDE SEQUENCE [LARGE SCALE GENOMIC DNA]</scope>
    <source>
        <strain evidence="2 3">DSM 7213</strain>
    </source>
</reference>
<dbReference type="Proteomes" id="UP000013520">
    <property type="component" value="Chromosome"/>
</dbReference>
<protein>
    <submittedName>
        <fullName evidence="2">Tetratricopeptide repeat protein</fullName>
    </submittedName>
</protein>
<evidence type="ECO:0000313" key="2">
    <source>
        <dbReference type="EMBL" id="AGL01447.1"/>
    </source>
</evidence>
<dbReference type="Gene3D" id="1.25.40.10">
    <property type="entry name" value="Tetratricopeptide repeat domain"/>
    <property type="match status" value="4"/>
</dbReference>
<evidence type="ECO:0000256" key="1">
    <source>
        <dbReference type="PROSITE-ProRule" id="PRU00339"/>
    </source>
</evidence>
<accession>R4KIJ2</accession>
<dbReference type="PANTHER" id="PTHR12558">
    <property type="entry name" value="CELL DIVISION CYCLE 16,23,27"/>
    <property type="match status" value="1"/>
</dbReference>
<organism evidence="2 3">
    <name type="scientific">Desulfoscipio gibsoniae DSM 7213</name>
    <dbReference type="NCBI Taxonomy" id="767817"/>
    <lineage>
        <taxon>Bacteria</taxon>
        <taxon>Bacillati</taxon>
        <taxon>Bacillota</taxon>
        <taxon>Clostridia</taxon>
        <taxon>Eubacteriales</taxon>
        <taxon>Desulfallaceae</taxon>
        <taxon>Desulfoscipio</taxon>
    </lineage>
</organism>
<dbReference type="SUPFAM" id="SSF48452">
    <property type="entry name" value="TPR-like"/>
    <property type="match status" value="3"/>
</dbReference>
<keyword evidence="3" id="KW-1185">Reference proteome</keyword>
<proteinExistence type="predicted"/>
<dbReference type="GO" id="GO:0051301">
    <property type="term" value="P:cell division"/>
    <property type="evidence" value="ECO:0007669"/>
    <property type="project" value="TreeGrafter"/>
</dbReference>
<gene>
    <name evidence="2" type="ORF">Desgi_2005</name>
</gene>
<keyword evidence="1" id="KW-0802">TPR repeat</keyword>
<dbReference type="Pfam" id="PF13424">
    <property type="entry name" value="TPR_12"/>
    <property type="match status" value="1"/>
</dbReference>
<dbReference type="RefSeq" id="WP_006524541.1">
    <property type="nucleotide sequence ID" value="NC_021184.1"/>
</dbReference>
<dbReference type="eggNOG" id="COG0457">
    <property type="taxonomic scope" value="Bacteria"/>
</dbReference>
<dbReference type="SMART" id="SM00028">
    <property type="entry name" value="TPR"/>
    <property type="match status" value="6"/>
</dbReference>
<dbReference type="Pfam" id="PF13181">
    <property type="entry name" value="TPR_8"/>
    <property type="match status" value="3"/>
</dbReference>
<dbReference type="STRING" id="767817.Desgi_2005"/>
<dbReference type="PROSITE" id="PS50005">
    <property type="entry name" value="TPR"/>
    <property type="match status" value="2"/>
</dbReference>
<sequence>MDGIKKQLGINVYIQVVYSLAVVMEKLGSLTNALNMVKWAITNAPNNPKLCLHASRLYLKKGQVDNAVYYWKKVAGRENIGCFLYWLRGHRKGSLKEEQAYYGQWPHRQVEKERYYGNNNKNSNNTGLELLERGCTPEALKVFMKELEEGGADAILYFNIGHVLSKLNSHHKALEFYERAQSLGLNSIELFNNKGYSLFLLNRFEEAQTCYELARGLAPTDYGILNNLAACYIKTNQCDKAVKFFKKAIQNHPGDATLANNLAMCLETSDQKDEALKHYDMALQWEKKETNKKIIALNKIKCLITLQKYQEALVLCDSQQEEEHDFELWSIRGELLNELGKISEAAEYYRKAFGLTR</sequence>
<dbReference type="HOGENOM" id="CLU_003728_2_2_9"/>
<dbReference type="PROSITE" id="PS50293">
    <property type="entry name" value="TPR_REGION"/>
    <property type="match status" value="1"/>
</dbReference>
<dbReference type="EMBL" id="CP003273">
    <property type="protein sequence ID" value="AGL01447.1"/>
    <property type="molecule type" value="Genomic_DNA"/>
</dbReference>
<name>R4KIJ2_9FIRM</name>